<evidence type="ECO:0000313" key="3">
    <source>
        <dbReference type="Proteomes" id="UP000236592"/>
    </source>
</evidence>
<organism evidence="2 3">
    <name type="scientific">Pseudotamlana carrageenivorans</name>
    <dbReference type="NCBI Taxonomy" id="2069432"/>
    <lineage>
        <taxon>Bacteria</taxon>
        <taxon>Pseudomonadati</taxon>
        <taxon>Bacteroidota</taxon>
        <taxon>Flavobacteriia</taxon>
        <taxon>Flavobacteriales</taxon>
        <taxon>Flavobacteriaceae</taxon>
        <taxon>Pseudotamlana</taxon>
    </lineage>
</organism>
<feature type="coiled-coil region" evidence="1">
    <location>
        <begin position="39"/>
        <end position="66"/>
    </location>
</feature>
<keyword evidence="1" id="KW-0175">Coiled coil</keyword>
<gene>
    <name evidence="2" type="ORF">C1A40_07580</name>
</gene>
<name>A0A2I7SHG9_9FLAO</name>
<dbReference type="Proteomes" id="UP000236592">
    <property type="component" value="Chromosome"/>
</dbReference>
<dbReference type="RefSeq" id="WP_102995385.1">
    <property type="nucleotide sequence ID" value="NZ_CP025938.1"/>
</dbReference>
<dbReference type="EMBL" id="CP025938">
    <property type="protein sequence ID" value="AUS05345.1"/>
    <property type="molecule type" value="Genomic_DNA"/>
</dbReference>
<sequence>MKTKTILVAFSLAIGTTIYSQTSSQEYTNLELNSLIAPFNFSSKQIEELEKQIYSIEKEKDKLKTTPFIDSNVKQAKLNYIISKGQMKYFKQIKSFNPESPVYLNNDIRQRQIIESSKIYDIKSATISGIIELFVEREFKLNEFNYTRLNSMAYANDDIDFHEHTYNTRSINEDFSKKIAELLSIEDYKNLFRQSLEPIIKRTSEKRLQTIKKNYNINEDRHLEKLKKITDQYAEDKIIVQHYYTYDHEKLHVARVNLMFEESNTIMEALTGFNIKSTNLIDLSSDSRVTFFVKRCKEAGIPEDNIKKLVYAIKEREKKINKYYEDLAIWQSKYLIYYFHSAGTPEMYNKELKAQVSNIMTIDQFEKMFLHQFQGRIDRESDLRIAKLNLTYRKLSKSKLKILGDMIKDQVKQERILYEYYSYDHENAMQKVRASKYKFDKKYKKTLEEIMR</sequence>
<dbReference type="InterPro" id="IPR035899">
    <property type="entry name" value="DBL_dom_sf"/>
</dbReference>
<protein>
    <submittedName>
        <fullName evidence="2">Uncharacterized protein</fullName>
    </submittedName>
</protein>
<evidence type="ECO:0000313" key="2">
    <source>
        <dbReference type="EMBL" id="AUS05345.1"/>
    </source>
</evidence>
<accession>A0A2I7SHG9</accession>
<dbReference type="KEGG" id="taj:C1A40_07580"/>
<keyword evidence="3" id="KW-1185">Reference proteome</keyword>
<reference evidence="3" key="1">
    <citation type="submission" date="2018-01" db="EMBL/GenBank/DDBJ databases">
        <title>Complete genome of Tamlana sp. UJ94.</title>
        <authorList>
            <person name="Jung J."/>
            <person name="Chung D."/>
            <person name="Bae S.S."/>
            <person name="Baek K."/>
        </authorList>
    </citation>
    <scope>NUCLEOTIDE SEQUENCE [LARGE SCALE GENOMIC DNA]</scope>
    <source>
        <strain evidence="3">UJ94</strain>
    </source>
</reference>
<proteinExistence type="predicted"/>
<dbReference type="AlphaFoldDB" id="A0A2I7SHG9"/>
<dbReference type="SUPFAM" id="SSF48065">
    <property type="entry name" value="DBL homology domain (DH-domain)"/>
    <property type="match status" value="1"/>
</dbReference>
<evidence type="ECO:0000256" key="1">
    <source>
        <dbReference type="SAM" id="Coils"/>
    </source>
</evidence>